<dbReference type="OrthoDB" id="5503301at2"/>
<gene>
    <name evidence="1" type="ORF">D0Q02_16180</name>
</gene>
<accession>A0A372FYR8</accession>
<dbReference type="Proteomes" id="UP000262621">
    <property type="component" value="Unassembled WGS sequence"/>
</dbReference>
<evidence type="ECO:0000313" key="1">
    <source>
        <dbReference type="EMBL" id="RFS45629.1"/>
    </source>
</evidence>
<sequence>MTTLGFQTALARLLVEPALRERWSVDPDTVASDLSLTIREREMLAAVDPGRLDFTAGGIARARSRTLKRMFAATLRAIGDPPTADRLVSEFVRSVVPLAARDEATKWIKEGDRFVEYLSHVAAAGDVPTPLAELARLEWLRAELRYSPDAARSAEHVHRHHDPTTPPAVTTVLRLAAHVRVVRFDADVLALAAGRAPAQAGPTCLALASRPDGTVRTYRLSPQAHDLYQACDGQYTVAALTATGPSDAADLLTTAWAHGLVRDAAPTGCLGTCEPRPDPPAPDQERPR</sequence>
<evidence type="ECO:0000313" key="2">
    <source>
        <dbReference type="Proteomes" id="UP000262621"/>
    </source>
</evidence>
<reference evidence="1 2" key="1">
    <citation type="submission" date="2018-08" db="EMBL/GenBank/DDBJ databases">
        <title>Verrucosispora craniellae sp. nov., isolated from a marine sponge in the South China Sea.</title>
        <authorList>
            <person name="Li L."/>
            <person name="Lin H.W."/>
        </authorList>
    </citation>
    <scope>NUCLEOTIDE SEQUENCE [LARGE SCALE GENOMIC DNA]</scope>
    <source>
        <strain evidence="1 2">LHW63014</strain>
    </source>
</reference>
<keyword evidence="2" id="KW-1185">Reference proteome</keyword>
<protein>
    <submittedName>
        <fullName evidence="1">Uncharacterized protein</fullName>
    </submittedName>
</protein>
<dbReference type="EMBL" id="QVFU01000015">
    <property type="protein sequence ID" value="RFS45629.1"/>
    <property type="molecule type" value="Genomic_DNA"/>
</dbReference>
<organism evidence="1 2">
    <name type="scientific">Micromonospora craniellae</name>
    <dbReference type="NCBI Taxonomy" id="2294034"/>
    <lineage>
        <taxon>Bacteria</taxon>
        <taxon>Bacillati</taxon>
        <taxon>Actinomycetota</taxon>
        <taxon>Actinomycetes</taxon>
        <taxon>Micromonosporales</taxon>
        <taxon>Micromonosporaceae</taxon>
        <taxon>Micromonospora</taxon>
    </lineage>
</organism>
<proteinExistence type="predicted"/>
<name>A0A372FYR8_9ACTN</name>
<comment type="caution">
    <text evidence="1">The sequence shown here is derived from an EMBL/GenBank/DDBJ whole genome shotgun (WGS) entry which is preliminary data.</text>
</comment>
<dbReference type="RefSeq" id="WP_117228818.1">
    <property type="nucleotide sequence ID" value="NZ_QVFU01000015.1"/>
</dbReference>
<dbReference type="AlphaFoldDB" id="A0A372FYR8"/>